<dbReference type="Proteomes" id="UP000887579">
    <property type="component" value="Unplaced"/>
</dbReference>
<name>A0AC34G5Q3_9BILA</name>
<proteinExistence type="predicted"/>
<sequence length="134" mass="15630">DDRQFLSDENDIEYYIGPKTASKTAKNLKPSEFRIYYQIPEKSPKVSYKLPLFLAYMSSQNKKVFHFPIVCGKNNRSGENMWSLRYADSATFPSLLALIKYHKTYAYMDPKTGKIDTFPVWKDVIIDEDSFCET</sequence>
<accession>A0AC34G5Q3</accession>
<protein>
    <submittedName>
        <fullName evidence="2">Uncharacterized protein</fullName>
    </submittedName>
</protein>
<evidence type="ECO:0000313" key="1">
    <source>
        <dbReference type="Proteomes" id="UP000887579"/>
    </source>
</evidence>
<evidence type="ECO:0000313" key="2">
    <source>
        <dbReference type="WBParaSite" id="ES5_v2.g24719.t1"/>
    </source>
</evidence>
<dbReference type="WBParaSite" id="ES5_v2.g24719.t1">
    <property type="protein sequence ID" value="ES5_v2.g24719.t1"/>
    <property type="gene ID" value="ES5_v2.g24719"/>
</dbReference>
<organism evidence="1 2">
    <name type="scientific">Panagrolaimus sp. ES5</name>
    <dbReference type="NCBI Taxonomy" id="591445"/>
    <lineage>
        <taxon>Eukaryota</taxon>
        <taxon>Metazoa</taxon>
        <taxon>Ecdysozoa</taxon>
        <taxon>Nematoda</taxon>
        <taxon>Chromadorea</taxon>
        <taxon>Rhabditida</taxon>
        <taxon>Tylenchina</taxon>
        <taxon>Panagrolaimomorpha</taxon>
        <taxon>Panagrolaimoidea</taxon>
        <taxon>Panagrolaimidae</taxon>
        <taxon>Panagrolaimus</taxon>
    </lineage>
</organism>
<reference evidence="2" key="1">
    <citation type="submission" date="2022-11" db="UniProtKB">
        <authorList>
            <consortium name="WormBaseParasite"/>
        </authorList>
    </citation>
    <scope>IDENTIFICATION</scope>
</reference>